<dbReference type="InterPro" id="IPR050121">
    <property type="entry name" value="Cytochrome_P450_monoxygenase"/>
</dbReference>
<evidence type="ECO:0000256" key="3">
    <source>
        <dbReference type="ARBA" id="ARBA00022723"/>
    </source>
</evidence>
<dbReference type="RefSeq" id="WP_284062628.1">
    <property type="nucleotide sequence ID" value="NZ_CP126158.1"/>
</dbReference>
<dbReference type="PROSITE" id="PS00086">
    <property type="entry name" value="CYTOCHROME_P450"/>
    <property type="match status" value="1"/>
</dbReference>
<feature type="compositionally biased region" description="Polar residues" evidence="6">
    <location>
        <begin position="414"/>
        <end position="423"/>
    </location>
</feature>
<keyword evidence="3 5" id="KW-0479">Metal-binding</keyword>
<sequence>MSKQGELPPTPSGLPVLGNAVGFASNPFGFVRESVRSTGDVVRLRFPGTDVVILAHPDHVESALLNREAFGKLDDFSVAFGDALLAVEGDRWRRQRHAMESFFSPSRVREHAEVMVTLAGQRAERWTDGATVRVDEEMRTLALRNLFEVVLGDAPPAEELDELAETAHALNRWFEPTSWVLPTWVPTPARRSFRRGVAAMREHARSLLASEDGGPDDGSLLARLAALRDDPDSGFDEAEVLDQVVGMVFAGHETTALSLTFALHLLGANPAVERRVVEELDETLDGPPTATDLDELSVLDRVVHETMRLYPPVHAIPRVAREPVSVGGYTLPADTTVLLSTWSLHRDPRWYDEPETFDPTRWRSTTPRERGYAFVPFGGGPRICLGRHLAELELKATLATICRRYRLDATGSLSVSPQMTTQPDGPVTVRVRDRQ</sequence>
<gene>
    <name evidence="7" type="ORF">ACFQFD_07420</name>
</gene>
<evidence type="ECO:0000256" key="2">
    <source>
        <dbReference type="ARBA" id="ARBA00010617"/>
    </source>
</evidence>
<keyword evidence="5" id="KW-0560">Oxidoreductase</keyword>
<dbReference type="GO" id="GO:0046872">
    <property type="term" value="F:metal ion binding"/>
    <property type="evidence" value="ECO:0007669"/>
    <property type="project" value="UniProtKB-KW"/>
</dbReference>
<evidence type="ECO:0000313" key="8">
    <source>
        <dbReference type="Proteomes" id="UP001596443"/>
    </source>
</evidence>
<proteinExistence type="inferred from homology"/>
<dbReference type="InterPro" id="IPR001128">
    <property type="entry name" value="Cyt_P450"/>
</dbReference>
<dbReference type="AlphaFoldDB" id="A0ABD5TB62"/>
<comment type="cofactor">
    <cofactor evidence="1">
        <name>heme</name>
        <dbReference type="ChEBI" id="CHEBI:30413"/>
    </cofactor>
</comment>
<dbReference type="PANTHER" id="PTHR24305">
    <property type="entry name" value="CYTOCHROME P450"/>
    <property type="match status" value="1"/>
</dbReference>
<protein>
    <submittedName>
        <fullName evidence="7">Cytochrome P450</fullName>
    </submittedName>
</protein>
<evidence type="ECO:0000256" key="6">
    <source>
        <dbReference type="SAM" id="MobiDB-lite"/>
    </source>
</evidence>
<dbReference type="InterPro" id="IPR036396">
    <property type="entry name" value="Cyt_P450_sf"/>
</dbReference>
<dbReference type="Gene3D" id="1.10.630.10">
    <property type="entry name" value="Cytochrome P450"/>
    <property type="match status" value="1"/>
</dbReference>
<evidence type="ECO:0000256" key="5">
    <source>
        <dbReference type="RuleBase" id="RU000461"/>
    </source>
</evidence>
<reference evidence="7 8" key="1">
    <citation type="journal article" date="2019" name="Int. J. Syst. Evol. Microbiol.">
        <title>The Global Catalogue of Microorganisms (GCM) 10K type strain sequencing project: providing services to taxonomists for standard genome sequencing and annotation.</title>
        <authorList>
            <consortium name="The Broad Institute Genomics Platform"/>
            <consortium name="The Broad Institute Genome Sequencing Center for Infectious Disease"/>
            <person name="Wu L."/>
            <person name="Ma J."/>
        </authorList>
    </citation>
    <scope>NUCLEOTIDE SEQUENCE [LARGE SCALE GENOMIC DNA]</scope>
    <source>
        <strain evidence="7 8">SYNS20</strain>
    </source>
</reference>
<organism evidence="7 8">
    <name type="scientific">Halobaculum halobium</name>
    <dbReference type="NCBI Taxonomy" id="3032281"/>
    <lineage>
        <taxon>Archaea</taxon>
        <taxon>Methanobacteriati</taxon>
        <taxon>Methanobacteriota</taxon>
        <taxon>Stenosarchaea group</taxon>
        <taxon>Halobacteria</taxon>
        <taxon>Halobacteriales</taxon>
        <taxon>Haloferacaceae</taxon>
        <taxon>Halobaculum</taxon>
    </lineage>
</organism>
<dbReference type="GeneID" id="81208865"/>
<dbReference type="Pfam" id="PF00067">
    <property type="entry name" value="p450"/>
    <property type="match status" value="1"/>
</dbReference>
<keyword evidence="5" id="KW-0503">Monooxygenase</keyword>
<feature type="region of interest" description="Disordered" evidence="6">
    <location>
        <begin position="414"/>
        <end position="435"/>
    </location>
</feature>
<evidence type="ECO:0000256" key="4">
    <source>
        <dbReference type="ARBA" id="ARBA00023004"/>
    </source>
</evidence>
<name>A0ABD5TB62_9EURY</name>
<dbReference type="PRINTS" id="PR00465">
    <property type="entry name" value="EP450IV"/>
</dbReference>
<keyword evidence="4 5" id="KW-0408">Iron</keyword>
<dbReference type="PANTHER" id="PTHR24305:SF166">
    <property type="entry name" value="CYTOCHROME P450 12A4, MITOCHONDRIAL-RELATED"/>
    <property type="match status" value="1"/>
</dbReference>
<dbReference type="InterPro" id="IPR002403">
    <property type="entry name" value="Cyt_P450_E_grp-IV"/>
</dbReference>
<comment type="caution">
    <text evidence="7">The sequence shown here is derived from an EMBL/GenBank/DDBJ whole genome shotgun (WGS) entry which is preliminary data.</text>
</comment>
<dbReference type="EMBL" id="JBHSWX010000012">
    <property type="protein sequence ID" value="MFC6785806.1"/>
    <property type="molecule type" value="Genomic_DNA"/>
</dbReference>
<accession>A0ABD5TB62</accession>
<dbReference type="SUPFAM" id="SSF48264">
    <property type="entry name" value="Cytochrome P450"/>
    <property type="match status" value="1"/>
</dbReference>
<evidence type="ECO:0000256" key="1">
    <source>
        <dbReference type="ARBA" id="ARBA00001971"/>
    </source>
</evidence>
<dbReference type="Proteomes" id="UP001596443">
    <property type="component" value="Unassembled WGS sequence"/>
</dbReference>
<dbReference type="PRINTS" id="PR00385">
    <property type="entry name" value="P450"/>
</dbReference>
<dbReference type="GO" id="GO:0004497">
    <property type="term" value="F:monooxygenase activity"/>
    <property type="evidence" value="ECO:0007669"/>
    <property type="project" value="UniProtKB-KW"/>
</dbReference>
<evidence type="ECO:0000313" key="7">
    <source>
        <dbReference type="EMBL" id="MFC6785806.1"/>
    </source>
</evidence>
<comment type="similarity">
    <text evidence="2 5">Belongs to the cytochrome P450 family.</text>
</comment>
<keyword evidence="8" id="KW-1185">Reference proteome</keyword>
<dbReference type="InterPro" id="IPR017972">
    <property type="entry name" value="Cyt_P450_CS"/>
</dbReference>
<keyword evidence="5" id="KW-0349">Heme</keyword>